<dbReference type="AlphaFoldDB" id="A0A5J4LQG1"/>
<comment type="caution">
    <text evidence="2">The sequence shown here is derived from an EMBL/GenBank/DDBJ whole genome shotgun (WGS) entry which is preliminary data.</text>
</comment>
<sequence>MLFMADTQQADEQTETGADAAARTRTDKRAGKQADRLAKQIRAFAAAHGGSAEGQLAHIGRGRTRIALVGADGEWGNLVADTFGSAQDAAGKAGLTLHDDFDGDLAAKVRTGRYEWSRMAGIQVGGPANG</sequence>
<feature type="region of interest" description="Disordered" evidence="1">
    <location>
        <begin position="1"/>
        <end position="33"/>
    </location>
</feature>
<dbReference type="EMBL" id="BLAG01000015">
    <property type="protein sequence ID" value="GES32668.1"/>
    <property type="molecule type" value="Genomic_DNA"/>
</dbReference>
<name>A0A5J4LQG1_9ACTN</name>
<evidence type="ECO:0000313" key="3">
    <source>
        <dbReference type="Proteomes" id="UP000325598"/>
    </source>
</evidence>
<evidence type="ECO:0000256" key="1">
    <source>
        <dbReference type="SAM" id="MobiDB-lite"/>
    </source>
</evidence>
<dbReference type="Proteomes" id="UP000325598">
    <property type="component" value="Unassembled WGS sequence"/>
</dbReference>
<feature type="compositionally biased region" description="Basic and acidic residues" evidence="1">
    <location>
        <begin position="22"/>
        <end position="33"/>
    </location>
</feature>
<reference evidence="2 3" key="1">
    <citation type="submission" date="2019-10" db="EMBL/GenBank/DDBJ databases">
        <title>Whole genome shotgun sequence of Streptomyces angustmyceticus NBRC 3934.</title>
        <authorList>
            <person name="Hosoyama A."/>
            <person name="Ichikawa N."/>
            <person name="Kimura A."/>
            <person name="Kitahashi Y."/>
            <person name="Komaki H."/>
            <person name="Uohara A."/>
        </authorList>
    </citation>
    <scope>NUCLEOTIDE SEQUENCE [LARGE SCALE GENOMIC DNA]</scope>
    <source>
        <strain evidence="2 3">NBRC 3934</strain>
    </source>
</reference>
<protein>
    <submittedName>
        <fullName evidence="2">Uncharacterized protein</fullName>
    </submittedName>
</protein>
<keyword evidence="3" id="KW-1185">Reference proteome</keyword>
<gene>
    <name evidence="2" type="ORF">San01_51560</name>
</gene>
<dbReference type="RefSeq" id="WP_174886987.1">
    <property type="nucleotide sequence ID" value="NZ_BLAG01000015.1"/>
</dbReference>
<organism evidence="2 3">
    <name type="scientific">Streptomyces angustmyceticus</name>
    <dbReference type="NCBI Taxonomy" id="285578"/>
    <lineage>
        <taxon>Bacteria</taxon>
        <taxon>Bacillati</taxon>
        <taxon>Actinomycetota</taxon>
        <taxon>Actinomycetes</taxon>
        <taxon>Kitasatosporales</taxon>
        <taxon>Streptomycetaceae</taxon>
        <taxon>Streptomyces</taxon>
    </lineage>
</organism>
<feature type="compositionally biased region" description="Polar residues" evidence="1">
    <location>
        <begin position="1"/>
        <end position="11"/>
    </location>
</feature>
<proteinExistence type="predicted"/>
<evidence type="ECO:0000313" key="2">
    <source>
        <dbReference type="EMBL" id="GES32668.1"/>
    </source>
</evidence>
<accession>A0A5J4LQG1</accession>
<dbReference type="GeneID" id="96754601"/>